<evidence type="ECO:0000256" key="1">
    <source>
        <dbReference type="SAM" id="SignalP"/>
    </source>
</evidence>
<accession>A0A330GSJ5</accession>
<reference evidence="4" key="1">
    <citation type="submission" date="2018-06" db="EMBL/GenBank/DDBJ databases">
        <authorList>
            <person name="Helene L.C."/>
            <person name="Dall'Agnol R."/>
            <person name="Delamuta J.R."/>
            <person name="Hungria M."/>
        </authorList>
    </citation>
    <scope>NUCLEOTIDE SEQUENCE [LARGE SCALE GENOMIC DNA]</scope>
    <source>
        <strain evidence="4">CNPSo 3140</strain>
    </source>
</reference>
<feature type="chain" id="PRO_5016305267" description="Autotransporter domain-containing protein" evidence="1">
    <location>
        <begin position="32"/>
        <end position="735"/>
    </location>
</feature>
<dbReference type="InterPro" id="IPR014262">
    <property type="entry name" value="HAF_rpt"/>
</dbReference>
<dbReference type="OrthoDB" id="6848220at2"/>
<keyword evidence="4" id="KW-1185">Reference proteome</keyword>
<gene>
    <name evidence="3" type="ORF">DPM35_10300</name>
</gene>
<protein>
    <recommendedName>
        <fullName evidence="2">Autotransporter domain-containing protein</fullName>
    </recommendedName>
</protein>
<reference evidence="3 4" key="2">
    <citation type="submission" date="2018-07" db="EMBL/GenBank/DDBJ databases">
        <title>Diversity of Mesorhizobium strains in Brazil.</title>
        <authorList>
            <person name="Helene L.C.F."/>
            <person name="Dall'Agnol R."/>
            <person name="Delamuta J.R.M."/>
            <person name="Hungria M."/>
        </authorList>
    </citation>
    <scope>NUCLEOTIDE SEQUENCE [LARGE SCALE GENOMIC DNA]</scope>
    <source>
        <strain evidence="3 4">CNPSo 3140</strain>
    </source>
</reference>
<feature type="domain" description="Autotransporter" evidence="2">
    <location>
        <begin position="460"/>
        <end position="735"/>
    </location>
</feature>
<keyword evidence="1" id="KW-0732">Signal</keyword>
<dbReference type="NCBIfam" id="TIGR02913">
    <property type="entry name" value="HAF_rpt"/>
    <property type="match status" value="2"/>
</dbReference>
<proteinExistence type="predicted"/>
<organism evidence="3 4">
    <name type="scientific">Mesorhizobium atlanticum</name>
    <dbReference type="NCBI Taxonomy" id="2233532"/>
    <lineage>
        <taxon>Bacteria</taxon>
        <taxon>Pseudomonadati</taxon>
        <taxon>Pseudomonadota</taxon>
        <taxon>Alphaproteobacteria</taxon>
        <taxon>Hyphomicrobiales</taxon>
        <taxon>Phyllobacteriaceae</taxon>
        <taxon>Mesorhizobium</taxon>
    </lineage>
</organism>
<dbReference type="Gene3D" id="2.40.128.130">
    <property type="entry name" value="Autotransporter beta-domain"/>
    <property type="match status" value="1"/>
</dbReference>
<feature type="signal peptide" evidence="1">
    <location>
        <begin position="1"/>
        <end position="31"/>
    </location>
</feature>
<dbReference type="InterPro" id="IPR005546">
    <property type="entry name" value="Autotransporte_beta"/>
</dbReference>
<dbReference type="AlphaFoldDB" id="A0A330GSJ5"/>
<evidence type="ECO:0000313" key="4">
    <source>
        <dbReference type="Proteomes" id="UP000251956"/>
    </source>
</evidence>
<evidence type="ECO:0000259" key="2">
    <source>
        <dbReference type="PROSITE" id="PS51208"/>
    </source>
</evidence>
<evidence type="ECO:0000313" key="3">
    <source>
        <dbReference type="EMBL" id="RAZ76916.1"/>
    </source>
</evidence>
<dbReference type="RefSeq" id="WP_112127211.1">
    <property type="nucleotide sequence ID" value="NZ_QMBQ01000003.1"/>
</dbReference>
<sequence>MFFRKNSLMSGRRLAPALLALGIWHPSGAAAAEDWPIGTMIGLEGGGVPGGAANATSANGSVIVGTILVPTDEVGFFDFHAAYWSNGSVTAHDLASASGLGSSYAVAVSGDGSVIVGNAFVSSPDGPTQHGVAWIGASNTFVDLGALGGSYSQARAISTDGSTIVGSSSIVPNTTDGHAAVWRNGATAPTDLGALAGYDYSDALAISADGTVIVGQSSDYVNGIFHATSWTNGATLPVDLGTLGGNYSTASAISGDGSVIIGQSNTIGGSYFAVSWRNGATTPMALETLGGSFNYARAVNEDGSVIVGSSDVAGNVATHAAAWLGGSTTPTDLGLLGGHNAEAIAVSADGTVIAGNSETSDNSVHAVVWTGGATTPTDLGTLGGSISQATALSADGTVVVGRSNIVGDSQFRLFVLRLAASPDMQDLGNLAASFVLLANDTALAIERQTRIADSVMDSGCTVKTGGRWCASISGVGQFDDGRSDTGVGVLSLGWALTDRFTAGVSLAGGSSGHMDSGAVDTGLSWFGGAWLNYSADQATHTGWQAAAGIAYGEASGTAVRGLGLDNVELAPGDFDLGTLGARVTAGYGFAVDDWVLTPSVGFEVFHSKRSSYDEAADIDFPASFKSLQTTSSTATLAVAAGHSAGAHGRVELQGGAVADLDYDDPTVIATSTIPGLESVSQKQALDRNGIRPFFGATYTFQPEANWSVTLDSRLERAEFGGSLNLSTAARLGVSF</sequence>
<comment type="caution">
    <text evidence="3">The sequence shown here is derived from an EMBL/GenBank/DDBJ whole genome shotgun (WGS) entry which is preliminary data.</text>
</comment>
<dbReference type="PROSITE" id="PS51208">
    <property type="entry name" value="AUTOTRANSPORTER"/>
    <property type="match status" value="1"/>
</dbReference>
<dbReference type="SMART" id="SM00869">
    <property type="entry name" value="Autotransporter"/>
    <property type="match status" value="1"/>
</dbReference>
<dbReference type="SUPFAM" id="SSF103515">
    <property type="entry name" value="Autotransporter"/>
    <property type="match status" value="1"/>
</dbReference>
<dbReference type="Proteomes" id="UP000251956">
    <property type="component" value="Unassembled WGS sequence"/>
</dbReference>
<dbReference type="InterPro" id="IPR036709">
    <property type="entry name" value="Autotransporte_beta_dom_sf"/>
</dbReference>
<dbReference type="EMBL" id="QMBQ01000003">
    <property type="protein sequence ID" value="RAZ76916.1"/>
    <property type="molecule type" value="Genomic_DNA"/>
</dbReference>
<name>A0A330GSJ5_9HYPH</name>